<dbReference type="PROSITE" id="PS50043">
    <property type="entry name" value="HTH_LUXR_2"/>
    <property type="match status" value="1"/>
</dbReference>
<dbReference type="AlphaFoldDB" id="A0A917W6L7"/>
<dbReference type="Proteomes" id="UP000613840">
    <property type="component" value="Unassembled WGS sequence"/>
</dbReference>
<dbReference type="Pfam" id="PF00072">
    <property type="entry name" value="Response_reg"/>
    <property type="match status" value="1"/>
</dbReference>
<dbReference type="GO" id="GO:0006355">
    <property type="term" value="P:regulation of DNA-templated transcription"/>
    <property type="evidence" value="ECO:0007669"/>
    <property type="project" value="InterPro"/>
</dbReference>
<dbReference type="InterPro" id="IPR000792">
    <property type="entry name" value="Tscrpt_reg_LuxR_C"/>
</dbReference>
<dbReference type="SUPFAM" id="SSF52172">
    <property type="entry name" value="CheY-like"/>
    <property type="match status" value="1"/>
</dbReference>
<protein>
    <submittedName>
        <fullName evidence="8">DNA-binding response regulator</fullName>
    </submittedName>
</protein>
<keyword evidence="4" id="KW-0804">Transcription</keyword>
<gene>
    <name evidence="8" type="ORF">GCM10011575_38150</name>
</gene>
<feature type="domain" description="Response regulatory" evidence="7">
    <location>
        <begin position="11"/>
        <end position="127"/>
    </location>
</feature>
<dbReference type="GO" id="GO:0000160">
    <property type="term" value="P:phosphorelay signal transduction system"/>
    <property type="evidence" value="ECO:0007669"/>
    <property type="project" value="InterPro"/>
</dbReference>
<dbReference type="PANTHER" id="PTHR43214:SF24">
    <property type="entry name" value="TRANSCRIPTIONAL REGULATORY PROTEIN NARL-RELATED"/>
    <property type="match status" value="1"/>
</dbReference>
<dbReference type="InterPro" id="IPR016032">
    <property type="entry name" value="Sig_transdc_resp-reg_C-effctor"/>
</dbReference>
<dbReference type="Pfam" id="PF00196">
    <property type="entry name" value="GerE"/>
    <property type="match status" value="1"/>
</dbReference>
<feature type="domain" description="HTH luxR-type" evidence="6">
    <location>
        <begin position="152"/>
        <end position="217"/>
    </location>
</feature>
<evidence type="ECO:0000259" key="7">
    <source>
        <dbReference type="PROSITE" id="PS50110"/>
    </source>
</evidence>
<dbReference type="InterPro" id="IPR011006">
    <property type="entry name" value="CheY-like_superfamily"/>
</dbReference>
<dbReference type="InterPro" id="IPR058245">
    <property type="entry name" value="NreC/VraR/RcsB-like_REC"/>
</dbReference>
<evidence type="ECO:0000259" key="6">
    <source>
        <dbReference type="PROSITE" id="PS50043"/>
    </source>
</evidence>
<keyword evidence="2" id="KW-0805">Transcription regulation</keyword>
<evidence type="ECO:0000256" key="1">
    <source>
        <dbReference type="ARBA" id="ARBA00022553"/>
    </source>
</evidence>
<reference evidence="8" key="1">
    <citation type="journal article" date="2014" name="Int. J. Syst. Evol. Microbiol.">
        <title>Complete genome sequence of Corynebacterium casei LMG S-19264T (=DSM 44701T), isolated from a smear-ripened cheese.</title>
        <authorList>
            <consortium name="US DOE Joint Genome Institute (JGI-PGF)"/>
            <person name="Walter F."/>
            <person name="Albersmeier A."/>
            <person name="Kalinowski J."/>
            <person name="Ruckert C."/>
        </authorList>
    </citation>
    <scope>NUCLEOTIDE SEQUENCE</scope>
    <source>
        <strain evidence="8">CGMCC 4.7306</strain>
    </source>
</reference>
<dbReference type="EMBL" id="BMMZ01000011">
    <property type="protein sequence ID" value="GGL76335.1"/>
    <property type="molecule type" value="Genomic_DNA"/>
</dbReference>
<dbReference type="SMART" id="SM00421">
    <property type="entry name" value="HTH_LUXR"/>
    <property type="match status" value="1"/>
</dbReference>
<organism evidence="8 9">
    <name type="scientific">Microlunatus endophyticus</name>
    <dbReference type="NCBI Taxonomy" id="1716077"/>
    <lineage>
        <taxon>Bacteria</taxon>
        <taxon>Bacillati</taxon>
        <taxon>Actinomycetota</taxon>
        <taxon>Actinomycetes</taxon>
        <taxon>Propionibacteriales</taxon>
        <taxon>Propionibacteriaceae</taxon>
        <taxon>Microlunatus</taxon>
    </lineage>
</organism>
<dbReference type="FunFam" id="1.10.10.10:FF:000153">
    <property type="entry name" value="LuxR family transcriptional regulator"/>
    <property type="match status" value="1"/>
</dbReference>
<dbReference type="CDD" id="cd06170">
    <property type="entry name" value="LuxR_C_like"/>
    <property type="match status" value="1"/>
</dbReference>
<comment type="caution">
    <text evidence="8">The sequence shown here is derived from an EMBL/GenBank/DDBJ whole genome shotgun (WGS) entry which is preliminary data.</text>
</comment>
<sequence>MTEPDQSDDVRVIVVDDQDIVRDGLVTVLSLIEGITVAGSGSNGQEAYDLVESLHPDVVLMDLRMPVMDGATATARILAEHPGTGVLVLTTFDDDASIAGALRAGARGYLTKDASRADIAAAIRSVARGQATFDPAVSARLVSGLGTGTAQSPTALSELTPREQEVLGLIGDGLNNAEIAERLFVSTATVKTHINNLFAKLGLRDRAQAVRFANDLR</sequence>
<name>A0A917W6L7_9ACTN</name>
<dbReference type="InterPro" id="IPR001789">
    <property type="entry name" value="Sig_transdc_resp-reg_receiver"/>
</dbReference>
<dbReference type="CDD" id="cd17535">
    <property type="entry name" value="REC_NarL-like"/>
    <property type="match status" value="1"/>
</dbReference>
<dbReference type="SUPFAM" id="SSF46894">
    <property type="entry name" value="C-terminal effector domain of the bipartite response regulators"/>
    <property type="match status" value="1"/>
</dbReference>
<evidence type="ECO:0000256" key="4">
    <source>
        <dbReference type="ARBA" id="ARBA00023163"/>
    </source>
</evidence>
<proteinExistence type="predicted"/>
<dbReference type="Gene3D" id="3.40.50.2300">
    <property type="match status" value="1"/>
</dbReference>
<dbReference type="InterPro" id="IPR039420">
    <property type="entry name" value="WalR-like"/>
</dbReference>
<dbReference type="PANTHER" id="PTHR43214">
    <property type="entry name" value="TWO-COMPONENT RESPONSE REGULATOR"/>
    <property type="match status" value="1"/>
</dbReference>
<dbReference type="GO" id="GO:0003677">
    <property type="term" value="F:DNA binding"/>
    <property type="evidence" value="ECO:0007669"/>
    <property type="project" value="UniProtKB-KW"/>
</dbReference>
<accession>A0A917W6L7</accession>
<keyword evidence="9" id="KW-1185">Reference proteome</keyword>
<feature type="modified residue" description="4-aspartylphosphate" evidence="5">
    <location>
        <position position="62"/>
    </location>
</feature>
<dbReference type="PROSITE" id="PS50110">
    <property type="entry name" value="RESPONSE_REGULATORY"/>
    <property type="match status" value="1"/>
</dbReference>
<reference evidence="8" key="2">
    <citation type="submission" date="2020-09" db="EMBL/GenBank/DDBJ databases">
        <authorList>
            <person name="Sun Q."/>
            <person name="Zhou Y."/>
        </authorList>
    </citation>
    <scope>NUCLEOTIDE SEQUENCE</scope>
    <source>
        <strain evidence="8">CGMCC 4.7306</strain>
    </source>
</reference>
<keyword evidence="3 8" id="KW-0238">DNA-binding</keyword>
<dbReference type="PRINTS" id="PR00038">
    <property type="entry name" value="HTHLUXR"/>
</dbReference>
<evidence type="ECO:0000256" key="3">
    <source>
        <dbReference type="ARBA" id="ARBA00023125"/>
    </source>
</evidence>
<evidence type="ECO:0000256" key="5">
    <source>
        <dbReference type="PROSITE-ProRule" id="PRU00169"/>
    </source>
</evidence>
<dbReference type="SMART" id="SM00448">
    <property type="entry name" value="REC"/>
    <property type="match status" value="1"/>
</dbReference>
<dbReference type="RefSeq" id="WP_188896977.1">
    <property type="nucleotide sequence ID" value="NZ_BMMZ01000011.1"/>
</dbReference>
<evidence type="ECO:0000313" key="9">
    <source>
        <dbReference type="Proteomes" id="UP000613840"/>
    </source>
</evidence>
<keyword evidence="1 5" id="KW-0597">Phosphoprotein</keyword>
<evidence type="ECO:0000256" key="2">
    <source>
        <dbReference type="ARBA" id="ARBA00023015"/>
    </source>
</evidence>
<evidence type="ECO:0000313" key="8">
    <source>
        <dbReference type="EMBL" id="GGL76335.1"/>
    </source>
</evidence>
<dbReference type="PROSITE" id="PS00622">
    <property type="entry name" value="HTH_LUXR_1"/>
    <property type="match status" value="1"/>
</dbReference>